<protein>
    <submittedName>
        <fullName evidence="1">Uncharacterized protein</fullName>
    </submittedName>
</protein>
<reference evidence="1" key="1">
    <citation type="submission" date="2015-06" db="UniProtKB">
        <authorList>
            <consortium name="EnsemblPlants"/>
        </authorList>
    </citation>
    <scope>IDENTIFICATION</scope>
</reference>
<evidence type="ECO:0000313" key="2">
    <source>
        <dbReference type="Proteomes" id="UP000007306"/>
    </source>
</evidence>
<dbReference type="Proteomes" id="UP000007306">
    <property type="component" value="Chromosome 4"/>
</dbReference>
<proteinExistence type="predicted"/>
<dbReference type="EnsemblPlants" id="ORGLA04G0098600.1">
    <property type="protein sequence ID" value="ORGLA04G0098600.1"/>
    <property type="gene ID" value="ORGLA04G0098600"/>
</dbReference>
<dbReference type="AlphaFoldDB" id="I1PLB7"/>
<dbReference type="Gramene" id="ORGLA04G0098600.1">
    <property type="protein sequence ID" value="ORGLA04G0098600.1"/>
    <property type="gene ID" value="ORGLA04G0098600"/>
</dbReference>
<keyword evidence="2" id="KW-1185">Reference proteome</keyword>
<organism evidence="1 2">
    <name type="scientific">Oryza glaberrima</name>
    <name type="common">African rice</name>
    <dbReference type="NCBI Taxonomy" id="4538"/>
    <lineage>
        <taxon>Eukaryota</taxon>
        <taxon>Viridiplantae</taxon>
        <taxon>Streptophyta</taxon>
        <taxon>Embryophyta</taxon>
        <taxon>Tracheophyta</taxon>
        <taxon>Spermatophyta</taxon>
        <taxon>Magnoliopsida</taxon>
        <taxon>Liliopsida</taxon>
        <taxon>Poales</taxon>
        <taxon>Poaceae</taxon>
        <taxon>BOP clade</taxon>
        <taxon>Oryzoideae</taxon>
        <taxon>Oryzeae</taxon>
        <taxon>Oryzinae</taxon>
        <taxon>Oryza</taxon>
    </lineage>
</organism>
<accession>I1PLB7</accession>
<reference evidence="1 2" key="2">
    <citation type="submission" date="2018-04" db="EMBL/GenBank/DDBJ databases">
        <title>OglaRS2 (Oryza glaberrima Reference Sequence Version 2).</title>
        <authorList>
            <person name="Zhang J."/>
            <person name="Kudrna D."/>
            <person name="Lee S."/>
            <person name="Talag J."/>
            <person name="Rajasekar S."/>
            <person name="Wing R.A."/>
        </authorList>
    </citation>
    <scope>NUCLEOTIDE SEQUENCE [LARGE SCALE GENOMIC DNA]</scope>
    <source>
        <strain evidence="1 2">cv. IRGC 96717</strain>
    </source>
</reference>
<evidence type="ECO:0000313" key="1">
    <source>
        <dbReference type="EnsemblPlants" id="ORGLA04G0098600.1"/>
    </source>
</evidence>
<name>I1PLB7_ORYGL</name>
<sequence>SPWLRWEDAWRPWTASRGCRRRLHLAGVAAFGGGVRDRLGAERRNRWQRRPARRERRGRRRWRPAWHERRGRWREAGLAREAHLVEEAGLAREARPAVEEATSVRGGAAGGCGAVFGARRLAGRGRRCRGPTCRQRLRGGGSIGASAVDSQVVSSG</sequence>
<dbReference type="HOGENOM" id="CLU_1691288_0_0_1"/>